<dbReference type="InterPro" id="IPR037135">
    <property type="entry name" value="DUF1653-like_dom_sf"/>
</dbReference>
<evidence type="ECO:0000313" key="2">
    <source>
        <dbReference type="EMBL" id="KYG63783.1"/>
    </source>
</evidence>
<dbReference type="Gene3D" id="3.40.630.30">
    <property type="match status" value="1"/>
</dbReference>
<gene>
    <name evidence="2" type="ORF">AZI86_13245</name>
</gene>
<dbReference type="Gene3D" id="2.30.30.320">
    <property type="entry name" value="DUF1653-like domain"/>
    <property type="match status" value="1"/>
</dbReference>
<comment type="caution">
    <text evidence="2">The sequence shown here is derived from an EMBL/GenBank/DDBJ whole genome shotgun (WGS) entry which is preliminary data.</text>
</comment>
<evidence type="ECO:0000259" key="1">
    <source>
        <dbReference type="PROSITE" id="PS51186"/>
    </source>
</evidence>
<proteinExistence type="predicted"/>
<dbReference type="InterPro" id="IPR023387">
    <property type="entry name" value="DUF1653-like_dom"/>
</dbReference>
<feature type="domain" description="N-acetyltransferase" evidence="1">
    <location>
        <begin position="71"/>
        <end position="212"/>
    </location>
</feature>
<dbReference type="PROSITE" id="PS51186">
    <property type="entry name" value="GNAT"/>
    <property type="match status" value="1"/>
</dbReference>
<dbReference type="AlphaFoldDB" id="A0A150WJI1"/>
<dbReference type="GO" id="GO:0016747">
    <property type="term" value="F:acyltransferase activity, transferring groups other than amino-acyl groups"/>
    <property type="evidence" value="ECO:0007669"/>
    <property type="project" value="InterPro"/>
</dbReference>
<dbReference type="Proteomes" id="UP000075320">
    <property type="component" value="Unassembled WGS sequence"/>
</dbReference>
<protein>
    <recommendedName>
        <fullName evidence="1">N-acetyltransferase domain-containing protein</fullName>
    </recommendedName>
</protein>
<evidence type="ECO:0000313" key="3">
    <source>
        <dbReference type="Proteomes" id="UP000075320"/>
    </source>
</evidence>
<dbReference type="InterPro" id="IPR000182">
    <property type="entry name" value="GNAT_dom"/>
</dbReference>
<dbReference type="SUPFAM" id="SSF55729">
    <property type="entry name" value="Acyl-CoA N-acyltransferases (Nat)"/>
    <property type="match status" value="1"/>
</dbReference>
<name>A0A150WJI1_BDEBC</name>
<reference evidence="2 3" key="1">
    <citation type="submission" date="2016-03" db="EMBL/GenBank/DDBJ databases">
        <authorList>
            <person name="Ploux O."/>
        </authorList>
    </citation>
    <scope>NUCLEOTIDE SEQUENCE [LARGE SCALE GENOMIC DNA]</scope>
    <source>
        <strain evidence="2 3">R0</strain>
    </source>
</reference>
<dbReference type="InterPro" id="IPR016181">
    <property type="entry name" value="Acyl_CoA_acyltransferase"/>
</dbReference>
<dbReference type="CDD" id="cd04301">
    <property type="entry name" value="NAT_SF"/>
    <property type="match status" value="1"/>
</dbReference>
<sequence length="212" mass="24642">MTLYYHYKNKPYKFLGIAKHSETLEDLVVYETRYPNELATLWVRPREIFESEIEFEGKMTPRFRKARIQITPTSFIDTQAKETIAKLCRKIFGDFDPVRFDEKMKSAKAELLVATVDGKLAGFKLGYELSGEIFYSWLGGVLPEYRGVGIASELIKTQHQWCLKQGYQILQTKTQNHFREMFILNLKHGFEVIGTENSSTKGLKIILQKRLS</sequence>
<dbReference type="Pfam" id="PF07866">
    <property type="entry name" value="DUF1653"/>
    <property type="match status" value="1"/>
</dbReference>
<keyword evidence="3" id="KW-1185">Reference proteome</keyword>
<accession>A0A150WJI1</accession>
<dbReference type="EMBL" id="LUKE01000003">
    <property type="protein sequence ID" value="KYG63783.1"/>
    <property type="molecule type" value="Genomic_DNA"/>
</dbReference>
<organism evidence="2 3">
    <name type="scientific">Bdellovibrio bacteriovorus</name>
    <dbReference type="NCBI Taxonomy" id="959"/>
    <lineage>
        <taxon>Bacteria</taxon>
        <taxon>Pseudomonadati</taxon>
        <taxon>Bdellovibrionota</taxon>
        <taxon>Bdellovibrionia</taxon>
        <taxon>Bdellovibrionales</taxon>
        <taxon>Pseudobdellovibrionaceae</taxon>
        <taxon>Bdellovibrio</taxon>
    </lineage>
</organism>
<dbReference type="Pfam" id="PF00583">
    <property type="entry name" value="Acetyltransf_1"/>
    <property type="match status" value="1"/>
</dbReference>